<reference evidence="6" key="1">
    <citation type="journal article" date="2019" name="Int. J. Syst. Evol. Microbiol.">
        <title>The Global Catalogue of Microorganisms (GCM) 10K type strain sequencing project: providing services to taxonomists for standard genome sequencing and annotation.</title>
        <authorList>
            <consortium name="The Broad Institute Genomics Platform"/>
            <consortium name="The Broad Institute Genome Sequencing Center for Infectious Disease"/>
            <person name="Wu L."/>
            <person name="Ma J."/>
        </authorList>
    </citation>
    <scope>NUCLEOTIDE SEQUENCE [LARGE SCALE GENOMIC DNA]</scope>
    <source>
        <strain evidence="6">CCM 7435</strain>
    </source>
</reference>
<dbReference type="EMBL" id="JBHUHD010000001">
    <property type="protein sequence ID" value="MFD2140396.1"/>
    <property type="molecule type" value="Genomic_DNA"/>
</dbReference>
<evidence type="ECO:0000313" key="5">
    <source>
        <dbReference type="EMBL" id="MFD2140396.1"/>
    </source>
</evidence>
<dbReference type="PANTHER" id="PTHR30024:SF47">
    <property type="entry name" value="TAURINE-BINDING PERIPLASMIC PROTEIN"/>
    <property type="match status" value="1"/>
</dbReference>
<keyword evidence="3" id="KW-0732">Signal</keyword>
<comment type="subcellular location">
    <subcellularLocation>
        <location evidence="1">Periplasm</location>
    </subcellularLocation>
</comment>
<evidence type="ECO:0000259" key="4">
    <source>
        <dbReference type="Pfam" id="PF09084"/>
    </source>
</evidence>
<comment type="similarity">
    <text evidence="2">Belongs to the bacterial solute-binding protein SsuA/TauA family.</text>
</comment>
<dbReference type="RefSeq" id="WP_343207725.1">
    <property type="nucleotide sequence ID" value="NZ_JAHBGB010000031.1"/>
</dbReference>
<dbReference type="Pfam" id="PF09084">
    <property type="entry name" value="NMT1"/>
    <property type="match status" value="1"/>
</dbReference>
<name>A0ABW4YVM7_9HYPH</name>
<dbReference type="Gene3D" id="3.40.190.10">
    <property type="entry name" value="Periplasmic binding protein-like II"/>
    <property type="match status" value="2"/>
</dbReference>
<dbReference type="PANTHER" id="PTHR30024">
    <property type="entry name" value="ALIPHATIC SULFONATES-BINDING PROTEIN-RELATED"/>
    <property type="match status" value="1"/>
</dbReference>
<feature type="domain" description="SsuA/THI5-like" evidence="4">
    <location>
        <begin position="58"/>
        <end position="286"/>
    </location>
</feature>
<organism evidence="5 6">
    <name type="scientific">Ancylobacter oerskovii</name>
    <dbReference type="NCBI Taxonomy" id="459519"/>
    <lineage>
        <taxon>Bacteria</taxon>
        <taxon>Pseudomonadati</taxon>
        <taxon>Pseudomonadota</taxon>
        <taxon>Alphaproteobacteria</taxon>
        <taxon>Hyphomicrobiales</taxon>
        <taxon>Xanthobacteraceae</taxon>
        <taxon>Ancylobacter</taxon>
    </lineage>
</organism>
<evidence type="ECO:0000256" key="1">
    <source>
        <dbReference type="ARBA" id="ARBA00004418"/>
    </source>
</evidence>
<proteinExistence type="inferred from homology"/>
<dbReference type="SUPFAM" id="SSF53850">
    <property type="entry name" value="Periplasmic binding protein-like II"/>
    <property type="match status" value="1"/>
</dbReference>
<evidence type="ECO:0000313" key="6">
    <source>
        <dbReference type="Proteomes" id="UP001597299"/>
    </source>
</evidence>
<dbReference type="Proteomes" id="UP001597299">
    <property type="component" value="Unassembled WGS sequence"/>
</dbReference>
<dbReference type="InterPro" id="IPR015168">
    <property type="entry name" value="SsuA/THI5"/>
</dbReference>
<evidence type="ECO:0000256" key="2">
    <source>
        <dbReference type="ARBA" id="ARBA00010742"/>
    </source>
</evidence>
<keyword evidence="6" id="KW-1185">Reference proteome</keyword>
<evidence type="ECO:0000256" key="3">
    <source>
        <dbReference type="ARBA" id="ARBA00022729"/>
    </source>
</evidence>
<accession>A0ABW4YVM7</accession>
<sequence length="369" mass="39542">MENVSDAAVGRGPGKVVGRNFGRAALVAAALALTAPLAPASAGEQLDFINLQLNPWSVVAQEKGIFKEEFDKVGVKEVNLIASGAAELSGAESAGLNRGSIAIAQRMLYPATAHRANGLDAVVVWVSEASNKYRTPLLARADNNEINSIADMEGKVYGSNRIGCSYTSVFESFEAAGLPLDTRLKQGKIRYEGVENNGARNAALLSGAVDGLATHIGNNSGAALYLSGKVKIVGRTVEKGVYENGAGRVSFFAMRDFAEKYPEAVKAFLISYRRATAWIQANVDEAAQIISKGTRVPLEIAKFQIVDPSGYEFIAGDTSADNVRHAISEFQDWYIAHGDDVFTDRKLSQQDITAFVDGKFFKGGPYSIY</sequence>
<protein>
    <submittedName>
        <fullName evidence="5">ABC transporter substrate-binding protein</fullName>
    </submittedName>
</protein>
<gene>
    <name evidence="5" type="ORF">ACFSNC_08305</name>
</gene>
<comment type="caution">
    <text evidence="5">The sequence shown here is derived from an EMBL/GenBank/DDBJ whole genome shotgun (WGS) entry which is preliminary data.</text>
</comment>